<organism evidence="3 4">
    <name type="scientific">Athelia psychrophila</name>
    <dbReference type="NCBI Taxonomy" id="1759441"/>
    <lineage>
        <taxon>Eukaryota</taxon>
        <taxon>Fungi</taxon>
        <taxon>Dikarya</taxon>
        <taxon>Basidiomycota</taxon>
        <taxon>Agaricomycotina</taxon>
        <taxon>Agaricomycetes</taxon>
        <taxon>Agaricomycetidae</taxon>
        <taxon>Atheliales</taxon>
        <taxon>Atheliaceae</taxon>
        <taxon>Athelia</taxon>
    </lineage>
</organism>
<sequence length="370" mass="40596">MCRWFTYLGLEDQLLEDVLLRPSHSIVKQIDSHFLPAEHASFDPSKHQPSTISPPSVILSSKVKARPIHPASANDTGSPNPLTNMDGFGLGWWTGAYEEFDSGAQGNQASRPVVYKSTRPPLNDLVLKSLARGVKTRSVVAHVRAGTGLTPVVETNCHPFTYGRHLFCHNGVLGSFHLFRPLLLSNLPLRYQMSLLGTTDSEYCAALYFYHLCGEGGDWEKLYPVAEMGAAMRKTVQVLEKMKSAAEAKAGRGSAKEKEADHSSLNFLVSSGASLVAIRFSSPKEHEPPSLYYSSTAGATLNRKFRGHPDEGKPGVLWDEGEIEQGEHGKHVIVGSEPNTFNAKEWKLIAPGEMILVDEEMEITAEALDI</sequence>
<dbReference type="InterPro" id="IPR026869">
    <property type="entry name" value="EgtC-like"/>
</dbReference>
<dbReference type="EMBL" id="KV417603">
    <property type="protein sequence ID" value="KZP15536.1"/>
    <property type="molecule type" value="Genomic_DNA"/>
</dbReference>
<dbReference type="AlphaFoldDB" id="A0A166E9J4"/>
<dbReference type="STRING" id="436010.A0A166E9J4"/>
<keyword evidence="1 3" id="KW-0315">Glutamine amidotransferase</keyword>
<evidence type="ECO:0000256" key="1">
    <source>
        <dbReference type="ARBA" id="ARBA00022962"/>
    </source>
</evidence>
<dbReference type="OrthoDB" id="444432at2759"/>
<reference evidence="3 4" key="1">
    <citation type="journal article" date="2016" name="Mol. Biol. Evol.">
        <title>Comparative Genomics of Early-Diverging Mushroom-Forming Fungi Provides Insights into the Origins of Lignocellulose Decay Capabilities.</title>
        <authorList>
            <person name="Nagy L.G."/>
            <person name="Riley R."/>
            <person name="Tritt A."/>
            <person name="Adam C."/>
            <person name="Daum C."/>
            <person name="Floudas D."/>
            <person name="Sun H."/>
            <person name="Yadav J.S."/>
            <person name="Pangilinan J."/>
            <person name="Larsson K.H."/>
            <person name="Matsuura K."/>
            <person name="Barry K."/>
            <person name="Labutti K."/>
            <person name="Kuo R."/>
            <person name="Ohm R.A."/>
            <person name="Bhattacharya S.S."/>
            <person name="Shirouzu T."/>
            <person name="Yoshinaga Y."/>
            <person name="Martin F.M."/>
            <person name="Grigoriev I.V."/>
            <person name="Hibbett D.S."/>
        </authorList>
    </citation>
    <scope>NUCLEOTIDE SEQUENCE [LARGE SCALE GENOMIC DNA]</scope>
    <source>
        <strain evidence="3 4">CBS 109695</strain>
    </source>
</reference>
<dbReference type="Pfam" id="PF13230">
    <property type="entry name" value="GATase_4"/>
    <property type="match status" value="1"/>
</dbReference>
<name>A0A166E9J4_9AGAM</name>
<dbReference type="CDD" id="cd01908">
    <property type="entry name" value="YafJ"/>
    <property type="match status" value="1"/>
</dbReference>
<evidence type="ECO:0000313" key="4">
    <source>
        <dbReference type="Proteomes" id="UP000076532"/>
    </source>
</evidence>
<evidence type="ECO:0000259" key="2">
    <source>
        <dbReference type="PROSITE" id="PS51278"/>
    </source>
</evidence>
<feature type="domain" description="Glutamine amidotransferase type-2" evidence="2">
    <location>
        <begin position="2"/>
        <end position="360"/>
    </location>
</feature>
<dbReference type="SUPFAM" id="SSF56235">
    <property type="entry name" value="N-terminal nucleophile aminohydrolases (Ntn hydrolases)"/>
    <property type="match status" value="1"/>
</dbReference>
<dbReference type="GO" id="GO:0005737">
    <property type="term" value="C:cytoplasm"/>
    <property type="evidence" value="ECO:0007669"/>
    <property type="project" value="TreeGrafter"/>
</dbReference>
<evidence type="ECO:0000313" key="3">
    <source>
        <dbReference type="EMBL" id="KZP15536.1"/>
    </source>
</evidence>
<protein>
    <submittedName>
        <fullName evidence="3">Glutamine amidotransferase class-II</fullName>
    </submittedName>
</protein>
<dbReference type="Proteomes" id="UP000076532">
    <property type="component" value="Unassembled WGS sequence"/>
</dbReference>
<proteinExistence type="predicted"/>
<dbReference type="InterPro" id="IPR052373">
    <property type="entry name" value="Gamma-glu_amide_hydrolase"/>
</dbReference>
<dbReference type="Gene3D" id="3.60.20.10">
    <property type="entry name" value="Glutamine Phosphoribosylpyrophosphate, subunit 1, domain 1"/>
    <property type="match status" value="1"/>
</dbReference>
<keyword evidence="4" id="KW-1185">Reference proteome</keyword>
<dbReference type="GO" id="GO:0061672">
    <property type="term" value="C:glutathione hydrolase complex"/>
    <property type="evidence" value="ECO:0007669"/>
    <property type="project" value="TreeGrafter"/>
</dbReference>
<accession>A0A166E9J4</accession>
<dbReference type="InterPro" id="IPR017932">
    <property type="entry name" value="GATase_2_dom"/>
</dbReference>
<gene>
    <name evidence="3" type="ORF">FIBSPDRAFT_80530</name>
</gene>
<dbReference type="PROSITE" id="PS51278">
    <property type="entry name" value="GATASE_TYPE_2"/>
    <property type="match status" value="1"/>
</dbReference>
<dbReference type="PANTHER" id="PTHR43187">
    <property type="entry name" value="GLUTAMINE AMIDOTRANSFERASE DUG3-RELATED"/>
    <property type="match status" value="1"/>
</dbReference>
<dbReference type="GO" id="GO:0008242">
    <property type="term" value="F:omega peptidase activity"/>
    <property type="evidence" value="ECO:0007669"/>
    <property type="project" value="TreeGrafter"/>
</dbReference>
<dbReference type="GO" id="GO:0006751">
    <property type="term" value="P:glutathione catabolic process"/>
    <property type="evidence" value="ECO:0007669"/>
    <property type="project" value="TreeGrafter"/>
</dbReference>
<dbReference type="InterPro" id="IPR029055">
    <property type="entry name" value="Ntn_hydrolases_N"/>
</dbReference>
<dbReference type="PANTHER" id="PTHR43187:SF1">
    <property type="entry name" value="GLUTAMINE AMIDOTRANSFERASE DUG3-RELATED"/>
    <property type="match status" value="1"/>
</dbReference>